<dbReference type="RefSeq" id="WP_116553443.1">
    <property type="nucleotide sequence ID" value="NZ_QCZG01000004.1"/>
</dbReference>
<reference evidence="2 3" key="1">
    <citation type="submission" date="2018-04" db="EMBL/GenBank/DDBJ databases">
        <title>Camelliibacillus theae gen. nov., sp. nov., isolated from Pu'er tea.</title>
        <authorList>
            <person name="Niu L."/>
        </authorList>
    </citation>
    <scope>NUCLEOTIDE SEQUENCE [LARGE SCALE GENOMIC DNA]</scope>
    <source>
        <strain evidence="2 3">T8</strain>
    </source>
</reference>
<dbReference type="CDD" id="cd08601">
    <property type="entry name" value="GDPD_SaGlpQ_like"/>
    <property type="match status" value="1"/>
</dbReference>
<dbReference type="SUPFAM" id="SSF51695">
    <property type="entry name" value="PLC-like phosphodiesterases"/>
    <property type="match status" value="1"/>
</dbReference>
<protein>
    <submittedName>
        <fullName evidence="2">Glycerophosphodiester phosphodiesterase</fullName>
    </submittedName>
</protein>
<accession>A0A2U1K6U4</accession>
<dbReference type="InterPro" id="IPR030395">
    <property type="entry name" value="GP_PDE_dom"/>
</dbReference>
<dbReference type="GO" id="GO:0008081">
    <property type="term" value="F:phosphoric diester hydrolase activity"/>
    <property type="evidence" value="ECO:0007669"/>
    <property type="project" value="InterPro"/>
</dbReference>
<dbReference type="PANTHER" id="PTHR46211">
    <property type="entry name" value="GLYCEROPHOSPHORYL DIESTER PHOSPHODIESTERASE"/>
    <property type="match status" value="1"/>
</dbReference>
<dbReference type="AlphaFoldDB" id="A0A2U1K6U4"/>
<dbReference type="Pfam" id="PF03009">
    <property type="entry name" value="GDPD"/>
    <property type="match status" value="1"/>
</dbReference>
<evidence type="ECO:0000313" key="2">
    <source>
        <dbReference type="EMBL" id="PWA12889.1"/>
    </source>
</evidence>
<dbReference type="EMBL" id="QCZG01000004">
    <property type="protein sequence ID" value="PWA12889.1"/>
    <property type="molecule type" value="Genomic_DNA"/>
</dbReference>
<name>A0A2U1K6U4_9BACI</name>
<sequence>MLKKRILLLFTVMGSFGLLIPGQANPSFSLDHFILIAHRGASFHAPEHTMEAYQLAETLAADFIEIDLQMTRDGVLVAMHDDKVDRTTNGKGLVSSYTLDELKELDAGSWFNKKYPKEASDSYVGAKVPTLEEIFQRFGNRVNYYIETKAQDNSGMEDKLLHLLNKYNLIGSRGNVVIQSFSKQSLLKIHETHPNLPLVQLVHPDEVSTLSDEKLEEMKSYSVGIGINYNELNKHLIKKIKAKNLFIHTYTVNDRDDFDRLKEWGVNGVFTDIVNLGRS</sequence>
<dbReference type="PANTHER" id="PTHR46211:SF7">
    <property type="entry name" value="GLYCEROPHOSPHODIESTER PHOSPHODIESTERASE"/>
    <property type="match status" value="1"/>
</dbReference>
<dbReference type="Gene3D" id="3.20.20.190">
    <property type="entry name" value="Phosphatidylinositol (PI) phosphodiesterase"/>
    <property type="match status" value="1"/>
</dbReference>
<dbReference type="InterPro" id="IPR017946">
    <property type="entry name" value="PLC-like_Pdiesterase_TIM-brl"/>
</dbReference>
<feature type="domain" description="GP-PDE" evidence="1">
    <location>
        <begin position="33"/>
        <end position="279"/>
    </location>
</feature>
<comment type="caution">
    <text evidence="2">The sequence shown here is derived from an EMBL/GenBank/DDBJ whole genome shotgun (WGS) entry which is preliminary data.</text>
</comment>
<organism evidence="2 3">
    <name type="scientific">Pueribacillus theae</name>
    <dbReference type="NCBI Taxonomy" id="2171751"/>
    <lineage>
        <taxon>Bacteria</taxon>
        <taxon>Bacillati</taxon>
        <taxon>Bacillota</taxon>
        <taxon>Bacilli</taxon>
        <taxon>Bacillales</taxon>
        <taxon>Bacillaceae</taxon>
        <taxon>Pueribacillus</taxon>
    </lineage>
</organism>
<proteinExistence type="predicted"/>
<dbReference type="PROSITE" id="PS51704">
    <property type="entry name" value="GP_PDE"/>
    <property type="match status" value="1"/>
</dbReference>
<dbReference type="OrthoDB" id="384721at2"/>
<evidence type="ECO:0000313" key="3">
    <source>
        <dbReference type="Proteomes" id="UP000245998"/>
    </source>
</evidence>
<keyword evidence="3" id="KW-1185">Reference proteome</keyword>
<dbReference type="GO" id="GO:0006629">
    <property type="term" value="P:lipid metabolic process"/>
    <property type="evidence" value="ECO:0007669"/>
    <property type="project" value="InterPro"/>
</dbReference>
<gene>
    <name evidence="2" type="ORF">DCC39_03190</name>
</gene>
<evidence type="ECO:0000259" key="1">
    <source>
        <dbReference type="PROSITE" id="PS51704"/>
    </source>
</evidence>
<dbReference type="Proteomes" id="UP000245998">
    <property type="component" value="Unassembled WGS sequence"/>
</dbReference>